<feature type="transmembrane region" description="Helical" evidence="1">
    <location>
        <begin position="58"/>
        <end position="76"/>
    </location>
</feature>
<feature type="transmembrane region" description="Helical" evidence="1">
    <location>
        <begin position="88"/>
        <end position="108"/>
    </location>
</feature>
<evidence type="ECO:0000256" key="1">
    <source>
        <dbReference type="SAM" id="Phobius"/>
    </source>
</evidence>
<feature type="transmembrane region" description="Helical" evidence="1">
    <location>
        <begin position="120"/>
        <end position="136"/>
    </location>
</feature>
<gene>
    <name evidence="2" type="ORF">FHL03_03690</name>
</gene>
<feature type="transmembrane region" description="Helical" evidence="1">
    <location>
        <begin position="33"/>
        <end position="52"/>
    </location>
</feature>
<accession>A0ABW9P5N0</accession>
<protein>
    <submittedName>
        <fullName evidence="2">Uncharacterized protein</fullName>
    </submittedName>
</protein>
<name>A0ABW9P5N0_9LACO</name>
<keyword evidence="1" id="KW-1133">Transmembrane helix</keyword>
<proteinExistence type="predicted"/>
<keyword evidence="3" id="KW-1185">Reference proteome</keyword>
<dbReference type="EMBL" id="VDFN01000002">
    <property type="protein sequence ID" value="MQS44584.1"/>
    <property type="molecule type" value="Genomic_DNA"/>
</dbReference>
<keyword evidence="1" id="KW-0812">Transmembrane</keyword>
<keyword evidence="1" id="KW-0472">Membrane</keyword>
<feature type="transmembrane region" description="Helical" evidence="1">
    <location>
        <begin position="6"/>
        <end position="26"/>
    </location>
</feature>
<sequence length="310" mass="34530">MTGNKFIDQPYIRAVAVLYFLMYFLAATHRTGAFGSMAPVLLLGSVIGIIGSLLPKRLAALVLLVGFVLCLIGYNVTQYPNQSYSGTFVKSLLFEVSLAGSIYFFVLYQGMAKLGSLMDWIIWICLAAFIVYFIIAKKDQYYAGVQGALLQFNHSDRQTLLSGSGFYLYYLATTQAKLFINMFVNLYAYQTAAIILSNWVGHFSQGLASMISGDYDASKNLVDSFLSTTEYVPVFRVFSISRDKGQTVLNGRQGTTKVVNGSLEFTNGILAMILQMGIILVTFYISPFIVFLFFLIHLGTFVKNYRNANQ</sequence>
<evidence type="ECO:0000313" key="3">
    <source>
        <dbReference type="Proteomes" id="UP000436655"/>
    </source>
</evidence>
<feature type="transmembrane region" description="Helical" evidence="1">
    <location>
        <begin position="269"/>
        <end position="296"/>
    </location>
</feature>
<dbReference type="RefSeq" id="WP_125704899.1">
    <property type="nucleotide sequence ID" value="NZ_JBHTOO010000023.1"/>
</dbReference>
<evidence type="ECO:0000313" key="2">
    <source>
        <dbReference type="EMBL" id="MQS44584.1"/>
    </source>
</evidence>
<comment type="caution">
    <text evidence="2">The sequence shown here is derived from an EMBL/GenBank/DDBJ whole genome shotgun (WGS) entry which is preliminary data.</text>
</comment>
<reference evidence="2 3" key="1">
    <citation type="journal article" date="2019" name="Syst. Appl. Microbiol.">
        <title>Polyphasic characterization of two novel Lactobacillus spp. isolated from blown salami packages: Description of Lactobacillus halodurans sp. nov. and Lactobacillus salsicarnum sp. nov.</title>
        <authorList>
            <person name="Schuster J.A."/>
            <person name="Klingl A."/>
            <person name="Vogel R.F."/>
            <person name="Ehrmann M.A."/>
        </authorList>
    </citation>
    <scope>NUCLEOTIDE SEQUENCE [LARGE SCALE GENOMIC DNA]</scope>
    <source>
        <strain evidence="2 3">TMW 1.2098</strain>
    </source>
</reference>
<organism evidence="2 3">
    <name type="scientific">Companilactobacillus mishanensis</name>
    <dbReference type="NCBI Taxonomy" id="2486008"/>
    <lineage>
        <taxon>Bacteria</taxon>
        <taxon>Bacillati</taxon>
        <taxon>Bacillota</taxon>
        <taxon>Bacilli</taxon>
        <taxon>Lactobacillales</taxon>
        <taxon>Lactobacillaceae</taxon>
        <taxon>Companilactobacillus</taxon>
    </lineage>
</organism>
<feature type="transmembrane region" description="Helical" evidence="1">
    <location>
        <begin position="178"/>
        <end position="200"/>
    </location>
</feature>
<dbReference type="Proteomes" id="UP000436655">
    <property type="component" value="Unassembled WGS sequence"/>
</dbReference>